<organism evidence="12 13">
    <name type="scientific">Pseudonocardia hispaniensis</name>
    <dbReference type="NCBI Taxonomy" id="904933"/>
    <lineage>
        <taxon>Bacteria</taxon>
        <taxon>Bacillati</taxon>
        <taxon>Actinomycetota</taxon>
        <taxon>Actinomycetes</taxon>
        <taxon>Pseudonocardiales</taxon>
        <taxon>Pseudonocardiaceae</taxon>
        <taxon>Pseudonocardia</taxon>
    </lineage>
</organism>
<protein>
    <recommendedName>
        <fullName evidence="5 9">Riboflavin synthase</fullName>
        <ecNumber evidence="4 9">2.5.1.9</ecNumber>
    </recommendedName>
</protein>
<dbReference type="PIRSF" id="PIRSF000498">
    <property type="entry name" value="Riboflavin_syn_A"/>
    <property type="match status" value="1"/>
</dbReference>
<evidence type="ECO:0000256" key="2">
    <source>
        <dbReference type="ARBA" id="ARBA00002803"/>
    </source>
</evidence>
<dbReference type="RefSeq" id="WP_379584254.1">
    <property type="nucleotide sequence ID" value="NZ_JBHSQW010000016.1"/>
</dbReference>
<dbReference type="NCBIfam" id="TIGR00187">
    <property type="entry name" value="ribE"/>
    <property type="match status" value="1"/>
</dbReference>
<evidence type="ECO:0000256" key="6">
    <source>
        <dbReference type="ARBA" id="ARBA00022619"/>
    </source>
</evidence>
<keyword evidence="13" id="KW-1185">Reference proteome</keyword>
<feature type="repeat" description="Lumazine-binding" evidence="10">
    <location>
        <begin position="1"/>
        <end position="99"/>
    </location>
</feature>
<evidence type="ECO:0000256" key="1">
    <source>
        <dbReference type="ARBA" id="ARBA00000968"/>
    </source>
</evidence>
<dbReference type="NCBIfam" id="NF009566">
    <property type="entry name" value="PRK13020.1"/>
    <property type="match status" value="1"/>
</dbReference>
<evidence type="ECO:0000259" key="11">
    <source>
        <dbReference type="PROSITE" id="PS51177"/>
    </source>
</evidence>
<accession>A0ABW1J0Q0</accession>
<evidence type="ECO:0000256" key="7">
    <source>
        <dbReference type="ARBA" id="ARBA00022679"/>
    </source>
</evidence>
<dbReference type="EC" id="2.5.1.9" evidence="4 9"/>
<gene>
    <name evidence="12" type="ORF">ACFQE5_08340</name>
</gene>
<evidence type="ECO:0000256" key="9">
    <source>
        <dbReference type="NCBIfam" id="TIGR00187"/>
    </source>
</evidence>
<dbReference type="NCBIfam" id="NF006767">
    <property type="entry name" value="PRK09289.1"/>
    <property type="match status" value="1"/>
</dbReference>
<sequence>MFTGIVEEVGEIVDVRQSEELVVLTVRGPAVSQDAAHGDSIAVNGCCLTVIDDEGASGELFRLELVPETLKRTSLGAVTAGSKVNLERAVPAGGRLGGHIVQGHVDGVGVLVSRTPGERSDEVRFSLPGELSRYVVEKGSIAVDGVSLTVAATDGETFSVALIPTTLADTTLGMRKPGDTVNLEVDVVAKYVERLAAGYLGGSGGEARIQ</sequence>
<dbReference type="PANTHER" id="PTHR21098">
    <property type="entry name" value="RIBOFLAVIN SYNTHASE ALPHA CHAIN"/>
    <property type="match status" value="1"/>
</dbReference>
<keyword evidence="8" id="KW-0677">Repeat</keyword>
<dbReference type="Proteomes" id="UP001596302">
    <property type="component" value="Unassembled WGS sequence"/>
</dbReference>
<comment type="caution">
    <text evidence="12">The sequence shown here is derived from an EMBL/GenBank/DDBJ whole genome shotgun (WGS) entry which is preliminary data.</text>
</comment>
<dbReference type="Pfam" id="PF00677">
    <property type="entry name" value="Lum_binding"/>
    <property type="match status" value="2"/>
</dbReference>
<dbReference type="InterPro" id="IPR017938">
    <property type="entry name" value="Riboflavin_synthase-like_b-brl"/>
</dbReference>
<feature type="domain" description="Lumazine-binding" evidence="11">
    <location>
        <begin position="1"/>
        <end position="99"/>
    </location>
</feature>
<evidence type="ECO:0000256" key="10">
    <source>
        <dbReference type="PROSITE-ProRule" id="PRU00524"/>
    </source>
</evidence>
<evidence type="ECO:0000313" key="12">
    <source>
        <dbReference type="EMBL" id="MFC5994219.1"/>
    </source>
</evidence>
<evidence type="ECO:0000256" key="4">
    <source>
        <dbReference type="ARBA" id="ARBA00012827"/>
    </source>
</evidence>
<evidence type="ECO:0000313" key="13">
    <source>
        <dbReference type="Proteomes" id="UP001596302"/>
    </source>
</evidence>
<dbReference type="CDD" id="cd00402">
    <property type="entry name" value="Riboflavin_synthase_like"/>
    <property type="match status" value="1"/>
</dbReference>
<dbReference type="InterPro" id="IPR001783">
    <property type="entry name" value="Lumazine-bd"/>
</dbReference>
<name>A0ABW1J0Q0_9PSEU</name>
<evidence type="ECO:0000256" key="8">
    <source>
        <dbReference type="ARBA" id="ARBA00022737"/>
    </source>
</evidence>
<comment type="function">
    <text evidence="2">Catalyzes the dismutation of two molecules of 6,7-dimethyl-8-ribityllumazine, resulting in the formation of riboflavin and 5-amino-6-(D-ribitylamino)uracil.</text>
</comment>
<feature type="domain" description="Lumazine-binding" evidence="11">
    <location>
        <begin position="100"/>
        <end position="196"/>
    </location>
</feature>
<dbReference type="InterPro" id="IPR026017">
    <property type="entry name" value="Lumazine-bd_dom"/>
</dbReference>
<comment type="pathway">
    <text evidence="3">Cofactor biosynthesis; riboflavin biosynthesis; riboflavin from 2-hydroxy-3-oxobutyl phosphate and 5-amino-6-(D-ribitylamino)uracil: step 2/2.</text>
</comment>
<keyword evidence="6" id="KW-0686">Riboflavin biosynthesis</keyword>
<dbReference type="GO" id="GO:0004746">
    <property type="term" value="F:riboflavin synthase activity"/>
    <property type="evidence" value="ECO:0007669"/>
    <property type="project" value="UniProtKB-EC"/>
</dbReference>
<comment type="catalytic activity">
    <reaction evidence="1">
        <text>2 6,7-dimethyl-8-(1-D-ribityl)lumazine + H(+) = 5-amino-6-(D-ribitylamino)uracil + riboflavin</text>
        <dbReference type="Rhea" id="RHEA:20772"/>
        <dbReference type="ChEBI" id="CHEBI:15378"/>
        <dbReference type="ChEBI" id="CHEBI:15934"/>
        <dbReference type="ChEBI" id="CHEBI:57986"/>
        <dbReference type="ChEBI" id="CHEBI:58201"/>
        <dbReference type="EC" id="2.5.1.9"/>
    </reaction>
</comment>
<feature type="repeat" description="Lumazine-binding" evidence="10">
    <location>
        <begin position="100"/>
        <end position="196"/>
    </location>
</feature>
<dbReference type="SUPFAM" id="SSF63380">
    <property type="entry name" value="Riboflavin synthase domain-like"/>
    <property type="match status" value="2"/>
</dbReference>
<dbReference type="EMBL" id="JBHSQW010000016">
    <property type="protein sequence ID" value="MFC5994219.1"/>
    <property type="molecule type" value="Genomic_DNA"/>
</dbReference>
<proteinExistence type="predicted"/>
<dbReference type="PROSITE" id="PS51177">
    <property type="entry name" value="LUMAZINE_BIND"/>
    <property type="match status" value="2"/>
</dbReference>
<evidence type="ECO:0000256" key="3">
    <source>
        <dbReference type="ARBA" id="ARBA00004887"/>
    </source>
</evidence>
<reference evidence="13" key="1">
    <citation type="journal article" date="2019" name="Int. J. Syst. Evol. Microbiol.">
        <title>The Global Catalogue of Microorganisms (GCM) 10K type strain sequencing project: providing services to taxonomists for standard genome sequencing and annotation.</title>
        <authorList>
            <consortium name="The Broad Institute Genomics Platform"/>
            <consortium name="The Broad Institute Genome Sequencing Center for Infectious Disease"/>
            <person name="Wu L."/>
            <person name="Ma J."/>
        </authorList>
    </citation>
    <scope>NUCLEOTIDE SEQUENCE [LARGE SCALE GENOMIC DNA]</scope>
    <source>
        <strain evidence="13">CCM 8391</strain>
    </source>
</reference>
<dbReference type="Gene3D" id="2.40.30.20">
    <property type="match status" value="2"/>
</dbReference>
<dbReference type="InterPro" id="IPR023366">
    <property type="entry name" value="ATP_synth_asu-like_sf"/>
</dbReference>
<evidence type="ECO:0000256" key="5">
    <source>
        <dbReference type="ARBA" id="ARBA00013950"/>
    </source>
</evidence>
<keyword evidence="7 12" id="KW-0808">Transferase</keyword>
<dbReference type="PANTHER" id="PTHR21098:SF12">
    <property type="entry name" value="RIBOFLAVIN SYNTHASE"/>
    <property type="match status" value="1"/>
</dbReference>